<feature type="signal peptide" evidence="2">
    <location>
        <begin position="1"/>
        <end position="20"/>
    </location>
</feature>
<evidence type="ECO:0000256" key="2">
    <source>
        <dbReference type="SAM" id="SignalP"/>
    </source>
</evidence>
<dbReference type="RefSeq" id="WP_079541654.1">
    <property type="nucleotide sequence ID" value="NZ_CAUQEP010000012.1"/>
</dbReference>
<accession>A0A1C3H6A5</accession>
<evidence type="ECO:0000256" key="1">
    <source>
        <dbReference type="SAM" id="MobiDB-lite"/>
    </source>
</evidence>
<reference evidence="4" key="1">
    <citation type="submission" date="2016-04" db="EMBL/GenBank/DDBJ databases">
        <authorList>
            <person name="Tagini F."/>
        </authorList>
    </citation>
    <scope>NUCLEOTIDE SEQUENCE [LARGE SCALE GENOMIC DNA]</scope>
    <source>
        <strain evidence="4">CHUV0807</strain>
    </source>
</reference>
<evidence type="ECO:0008006" key="5">
    <source>
        <dbReference type="Google" id="ProtNLM"/>
    </source>
</evidence>
<organism evidence="3 4">
    <name type="scientific">Cardiobacterium hominis</name>
    <dbReference type="NCBI Taxonomy" id="2718"/>
    <lineage>
        <taxon>Bacteria</taxon>
        <taxon>Pseudomonadati</taxon>
        <taxon>Pseudomonadota</taxon>
        <taxon>Gammaproteobacteria</taxon>
        <taxon>Cardiobacteriales</taxon>
        <taxon>Cardiobacteriaceae</taxon>
        <taxon>Cardiobacterium</taxon>
    </lineage>
</organism>
<keyword evidence="2" id="KW-0732">Signal</keyword>
<dbReference type="EMBL" id="FKLO01000067">
    <property type="protein sequence ID" value="SAM69179.1"/>
    <property type="molecule type" value="Genomic_DNA"/>
</dbReference>
<dbReference type="AlphaFoldDB" id="A0A1C3H6A5"/>
<feature type="region of interest" description="Disordered" evidence="1">
    <location>
        <begin position="72"/>
        <end position="92"/>
    </location>
</feature>
<evidence type="ECO:0000313" key="3">
    <source>
        <dbReference type="EMBL" id="SAM69179.1"/>
    </source>
</evidence>
<dbReference type="Proteomes" id="UP000190837">
    <property type="component" value="Unassembled WGS sequence"/>
</dbReference>
<sequence length="92" mass="9900">MKKVLIASLLASAFPAVALANSCDDYYKKMEEDMKKEGVYSDQAMKIVKDQVAAVPADQQETFCKAAIDSMNSSANDKGGSDEKEDGEEAKG</sequence>
<name>A0A1C3H6A5_9GAMM</name>
<evidence type="ECO:0000313" key="4">
    <source>
        <dbReference type="Proteomes" id="UP000190837"/>
    </source>
</evidence>
<protein>
    <recommendedName>
        <fullName evidence="5">Cell surface protein</fullName>
    </recommendedName>
</protein>
<proteinExistence type="predicted"/>
<feature type="chain" id="PRO_5008674985" description="Cell surface protein" evidence="2">
    <location>
        <begin position="21"/>
        <end position="92"/>
    </location>
</feature>
<feature type="compositionally biased region" description="Acidic residues" evidence="1">
    <location>
        <begin position="83"/>
        <end position="92"/>
    </location>
</feature>
<gene>
    <name evidence="3" type="ORF">CHUV0807_2026</name>
</gene>